<dbReference type="SUPFAM" id="SSF53300">
    <property type="entry name" value="vWA-like"/>
    <property type="match status" value="1"/>
</dbReference>
<sequence length="572" mass="63103">MQQKRHRTDASQSCAKRWLAKFIRDEDGALIILSLQIFILMMVCTGIAIDFVRVEDRRAVIQNTLDRAALAAASLSQDLEPEAVIDDYLAKAGLDYLDVDTTVEEGNFKEWRRVTIRATDRMPTLFGPLMGINELYTAGNSQATESIGNVEISLVLDISGSMNFNIYHDDDSRWNGVYPTRMDQLRPAALNFVEQMFDTVQPASAPAGRLSISVVPYNQQVTLGSRVGSVFSLSTEHTQNTCADVFKLPTSQIAISPSTTLQRTMYGDSFDYWGNNFSLVRTTSSGIMNCPNESFASVLAYGNDEQTIKDKISGLTPGGDTAIDVGARWGLALLDPAARPALTSMISQGWASNDLAGRPLDYDDGTKDVDDTAMKVMVLMTDGQNTRSYSTKTAYRTGDSGFVSTRNSSAFSTNSTDWDNLYYYVPSYYKPYYRMRDGAWLYSWQMPSQKYNITWQTIWGKGYTLQGFIDQFGGRAAGAAYGMSKTAIYDTMAEQSEFSTKDSALISLCEAAKDEDRNIVIFTVAVDAPDAGKEVLSECATAETYAYEVDALDLTEAFASIASAINSLRLTN</sequence>
<keyword evidence="1" id="KW-0812">Transmembrane</keyword>
<dbReference type="EMBL" id="FTOG01000002">
    <property type="protein sequence ID" value="SIS54144.1"/>
    <property type="molecule type" value="Genomic_DNA"/>
</dbReference>
<dbReference type="AlphaFoldDB" id="A0A1N7JY70"/>
<dbReference type="STRING" id="453582.SAMN05421580_102161"/>
<dbReference type="Pfam" id="PF13400">
    <property type="entry name" value="Tad"/>
    <property type="match status" value="1"/>
</dbReference>
<feature type="domain" description="Putative Flp pilus-assembly TadG-like N-terminal" evidence="2">
    <location>
        <begin position="38"/>
        <end position="74"/>
    </location>
</feature>
<reference evidence="4" key="1">
    <citation type="submission" date="2017-01" db="EMBL/GenBank/DDBJ databases">
        <authorList>
            <person name="Varghese N."/>
            <person name="Submissions S."/>
        </authorList>
    </citation>
    <scope>NUCLEOTIDE SEQUENCE [LARGE SCALE GENOMIC DNA]</scope>
    <source>
        <strain evidence="4">DSM 19945</strain>
    </source>
</reference>
<dbReference type="RefSeq" id="WP_076483756.1">
    <property type="nucleotide sequence ID" value="NZ_FTOG01000002.1"/>
</dbReference>
<keyword evidence="1" id="KW-0472">Membrane</keyword>
<evidence type="ECO:0000256" key="1">
    <source>
        <dbReference type="SAM" id="Phobius"/>
    </source>
</evidence>
<keyword evidence="4" id="KW-1185">Reference proteome</keyword>
<accession>A0A1N7JY70</accession>
<organism evidence="3 4">
    <name type="scientific">Rhodobacter aestuarii</name>
    <dbReference type="NCBI Taxonomy" id="453582"/>
    <lineage>
        <taxon>Bacteria</taxon>
        <taxon>Pseudomonadati</taxon>
        <taxon>Pseudomonadota</taxon>
        <taxon>Alphaproteobacteria</taxon>
        <taxon>Rhodobacterales</taxon>
        <taxon>Rhodobacter group</taxon>
        <taxon>Rhodobacter</taxon>
    </lineage>
</organism>
<evidence type="ECO:0000313" key="4">
    <source>
        <dbReference type="Proteomes" id="UP000186221"/>
    </source>
</evidence>
<gene>
    <name evidence="3" type="ORF">SAMN05421580_102161</name>
</gene>
<name>A0A1N7JY70_9RHOB</name>
<dbReference type="InterPro" id="IPR036465">
    <property type="entry name" value="vWFA_dom_sf"/>
</dbReference>
<proteinExistence type="predicted"/>
<dbReference type="Gene3D" id="3.40.50.410">
    <property type="entry name" value="von Willebrand factor, type A domain"/>
    <property type="match status" value="1"/>
</dbReference>
<feature type="transmembrane region" description="Helical" evidence="1">
    <location>
        <begin position="29"/>
        <end position="49"/>
    </location>
</feature>
<dbReference type="InterPro" id="IPR028087">
    <property type="entry name" value="Tad_N"/>
</dbReference>
<keyword evidence="1" id="KW-1133">Transmembrane helix</keyword>
<dbReference type="Proteomes" id="UP000186221">
    <property type="component" value="Unassembled WGS sequence"/>
</dbReference>
<protein>
    <submittedName>
        <fullName evidence="3">Flp pilus assembly protein TadG</fullName>
    </submittedName>
</protein>
<evidence type="ECO:0000313" key="3">
    <source>
        <dbReference type="EMBL" id="SIS54144.1"/>
    </source>
</evidence>
<evidence type="ECO:0000259" key="2">
    <source>
        <dbReference type="Pfam" id="PF13400"/>
    </source>
</evidence>